<dbReference type="CDD" id="cd00167">
    <property type="entry name" value="SANT"/>
    <property type="match status" value="1"/>
</dbReference>
<evidence type="ECO:0000313" key="4">
    <source>
        <dbReference type="EMBL" id="KAF3036710.1"/>
    </source>
</evidence>
<dbReference type="Proteomes" id="UP000758155">
    <property type="component" value="Unassembled WGS sequence"/>
</dbReference>
<protein>
    <recommendedName>
        <fullName evidence="6">Chromatin binding</fullName>
    </recommendedName>
</protein>
<gene>
    <name evidence="4" type="ORF">E8E12_006782</name>
</gene>
<feature type="compositionally biased region" description="Low complexity" evidence="1">
    <location>
        <begin position="12"/>
        <end position="54"/>
    </location>
</feature>
<organism evidence="4 5">
    <name type="scientific">Didymella heteroderae</name>
    <dbReference type="NCBI Taxonomy" id="1769908"/>
    <lineage>
        <taxon>Eukaryota</taxon>
        <taxon>Fungi</taxon>
        <taxon>Dikarya</taxon>
        <taxon>Ascomycota</taxon>
        <taxon>Pezizomycotina</taxon>
        <taxon>Dothideomycetes</taxon>
        <taxon>Pleosporomycetidae</taxon>
        <taxon>Pleosporales</taxon>
        <taxon>Pleosporineae</taxon>
        <taxon>Didymellaceae</taxon>
        <taxon>Didymella</taxon>
    </lineage>
</organism>
<feature type="compositionally biased region" description="Low complexity" evidence="1">
    <location>
        <begin position="269"/>
        <end position="285"/>
    </location>
</feature>
<feature type="region of interest" description="Disordered" evidence="1">
    <location>
        <begin position="268"/>
        <end position="472"/>
    </location>
</feature>
<dbReference type="InterPro" id="IPR009057">
    <property type="entry name" value="Homeodomain-like_sf"/>
</dbReference>
<dbReference type="EMBL" id="SWKV01000048">
    <property type="protein sequence ID" value="KAF3036710.1"/>
    <property type="molecule type" value="Genomic_DNA"/>
</dbReference>
<feature type="compositionally biased region" description="Low complexity" evidence="1">
    <location>
        <begin position="356"/>
        <end position="372"/>
    </location>
</feature>
<feature type="compositionally biased region" description="Polar residues" evidence="1">
    <location>
        <begin position="76"/>
        <end position="85"/>
    </location>
</feature>
<comment type="caution">
    <text evidence="4">The sequence shown here is derived from an EMBL/GenBank/DDBJ whole genome shotgun (WGS) entry which is preliminary data.</text>
</comment>
<feature type="region of interest" description="Disordered" evidence="1">
    <location>
        <begin position="101"/>
        <end position="169"/>
    </location>
</feature>
<evidence type="ECO:0000256" key="1">
    <source>
        <dbReference type="SAM" id="MobiDB-lite"/>
    </source>
</evidence>
<reference evidence="4" key="1">
    <citation type="submission" date="2019-04" db="EMBL/GenBank/DDBJ databases">
        <title>Sequencing of skin fungus with MAO and IRED activity.</title>
        <authorList>
            <person name="Marsaioli A.J."/>
            <person name="Bonatto J.M.C."/>
            <person name="Reis Junior O."/>
        </authorList>
    </citation>
    <scope>NUCLEOTIDE SEQUENCE</scope>
    <source>
        <strain evidence="4">28M1</strain>
    </source>
</reference>
<dbReference type="PANTHER" id="PTHR45614">
    <property type="entry name" value="MYB PROTEIN-RELATED"/>
    <property type="match status" value="1"/>
</dbReference>
<dbReference type="PROSITE" id="PS51294">
    <property type="entry name" value="HTH_MYB"/>
    <property type="match status" value="1"/>
</dbReference>
<feature type="domain" description="Myb-like" evidence="2">
    <location>
        <begin position="155"/>
        <end position="204"/>
    </location>
</feature>
<dbReference type="Pfam" id="PF00249">
    <property type="entry name" value="Myb_DNA-binding"/>
    <property type="match status" value="1"/>
</dbReference>
<dbReference type="Gene3D" id="1.10.10.60">
    <property type="entry name" value="Homeodomain-like"/>
    <property type="match status" value="1"/>
</dbReference>
<dbReference type="PANTHER" id="PTHR45614:SF51">
    <property type="entry name" value="MYB-LIKE DNA-BINDING PROTEIN BAS1"/>
    <property type="match status" value="1"/>
</dbReference>
<evidence type="ECO:0000313" key="5">
    <source>
        <dbReference type="Proteomes" id="UP000758155"/>
    </source>
</evidence>
<evidence type="ECO:0000259" key="2">
    <source>
        <dbReference type="PROSITE" id="PS50090"/>
    </source>
</evidence>
<dbReference type="SUPFAM" id="SSF46689">
    <property type="entry name" value="Homeodomain-like"/>
    <property type="match status" value="1"/>
</dbReference>
<proteinExistence type="predicted"/>
<dbReference type="OrthoDB" id="2350934at2759"/>
<dbReference type="AlphaFoldDB" id="A0A9P4WMQ3"/>
<keyword evidence="5" id="KW-1185">Reference proteome</keyword>
<feature type="region of interest" description="Disordered" evidence="1">
    <location>
        <begin position="1"/>
        <end position="85"/>
    </location>
</feature>
<dbReference type="InterPro" id="IPR017930">
    <property type="entry name" value="Myb_dom"/>
</dbReference>
<accession>A0A9P4WMQ3</accession>
<dbReference type="InterPro" id="IPR001005">
    <property type="entry name" value="SANT/Myb"/>
</dbReference>
<dbReference type="InterPro" id="IPR050560">
    <property type="entry name" value="MYB_TF"/>
</dbReference>
<feature type="domain" description="HTH myb-type" evidence="3">
    <location>
        <begin position="155"/>
        <end position="208"/>
    </location>
</feature>
<evidence type="ECO:0000259" key="3">
    <source>
        <dbReference type="PROSITE" id="PS51294"/>
    </source>
</evidence>
<dbReference type="GO" id="GO:0000978">
    <property type="term" value="F:RNA polymerase II cis-regulatory region sequence-specific DNA binding"/>
    <property type="evidence" value="ECO:0007669"/>
    <property type="project" value="TreeGrafter"/>
</dbReference>
<feature type="compositionally biased region" description="Polar residues" evidence="1">
    <location>
        <begin position="56"/>
        <end position="67"/>
    </location>
</feature>
<name>A0A9P4WMQ3_9PLEO</name>
<evidence type="ECO:0008006" key="6">
    <source>
        <dbReference type="Google" id="ProtNLM"/>
    </source>
</evidence>
<dbReference type="PROSITE" id="PS50090">
    <property type="entry name" value="MYB_LIKE"/>
    <property type="match status" value="1"/>
</dbReference>
<dbReference type="GO" id="GO:0000981">
    <property type="term" value="F:DNA-binding transcription factor activity, RNA polymerase II-specific"/>
    <property type="evidence" value="ECO:0007669"/>
    <property type="project" value="TreeGrafter"/>
</dbReference>
<feature type="compositionally biased region" description="Basic and acidic residues" evidence="1">
    <location>
        <begin position="448"/>
        <end position="457"/>
    </location>
</feature>
<dbReference type="GO" id="GO:0005634">
    <property type="term" value="C:nucleus"/>
    <property type="evidence" value="ECO:0007669"/>
    <property type="project" value="TreeGrafter"/>
</dbReference>
<sequence length="472" mass="50985">MDINLLLEPRGSESPASKKSSVSVASTSTAARTYTTAPSAYTTSPAHAASPAYANGSPSYATSSPYGPTSGYPAQVPTSAPSAASTMMGGPVLPAISELQRHADPSSHPQFRPLYAVPPGPGPGPVHHGPHGSNRSPPHQVIKRQASQTPLPDESPAKKQSKWTPEEDNLTIELRGQGMKWDDIAKRLPGRSSISCRLRYQNYLEKRAIWDEEKKNKLARLYARFKDQMWQKVATEMGIPWRSAESMHWQLGEQEMSARANAPVFQLHPSATSSSSPSQSNAVPAQVPAPTSHGFTPANAAPLMPNPPPVPAQQYQATPPPQQQGPMHSFHQRTDSGSSQGRRRNDSFSRRRANTLSRSSVPPQLSQPLPQLHPASAEDLVSGARTAPAPMTQSDIKREGFSYIEPYQKRWEGGAMGPTPSDLDTRSQGGRSPDRQSQRSATGSVKSFKRESGEFERPATTALPSPPVPVVP</sequence>
<dbReference type="SMART" id="SM00717">
    <property type="entry name" value="SANT"/>
    <property type="match status" value="1"/>
</dbReference>